<sequence length="82" mass="9713">MSEKRVPVILTEQGLWLLYRATCCEIKVRNGLTKDVTGCDLWEFTTSLDMSFEEIRNEYIENWRLIIRKDVEELSSEIITQL</sequence>
<evidence type="ECO:0000313" key="1">
    <source>
        <dbReference type="EMBL" id="ATN94087.1"/>
    </source>
</evidence>
<dbReference type="EMBL" id="MG049919">
    <property type="protein sequence ID" value="ATN94087.1"/>
    <property type="molecule type" value="Genomic_DNA"/>
</dbReference>
<reference evidence="1 2" key="1">
    <citation type="submission" date="2017-10" db="EMBL/GenBank/DDBJ databases">
        <title>Comparative genomic analysis of a novel S. flexneri bacteriophage vB_SflS-ISF001.</title>
        <authorList>
            <person name="Shahin K."/>
            <person name="Bouzari M."/>
            <person name="Wang R."/>
        </authorList>
    </citation>
    <scope>NUCLEOTIDE SEQUENCE [LARGE SCALE GENOMIC DNA]</scope>
</reference>
<organism evidence="1 2">
    <name type="scientific">Shigella phage vB_SflS-ISF001</name>
    <dbReference type="NCBI Taxonomy" id="2048005"/>
    <lineage>
        <taxon>Viruses</taxon>
        <taxon>Duplodnaviria</taxon>
        <taxon>Heunggongvirae</taxon>
        <taxon>Uroviricota</taxon>
        <taxon>Caudoviricetes</taxon>
        <taxon>Drexlerviridae</taxon>
        <taxon>Tunavirinae</taxon>
        <taxon>Tunavirus</taxon>
        <taxon>Tunavirus ISF001</taxon>
    </lineage>
</organism>
<protein>
    <submittedName>
        <fullName evidence="1">Uncharacterized protein</fullName>
    </submittedName>
</protein>
<evidence type="ECO:0000313" key="2">
    <source>
        <dbReference type="Proteomes" id="UP000228981"/>
    </source>
</evidence>
<name>A0A2D1GPZ4_9CAUD</name>
<gene>
    <name evidence="1" type="ORF">FLXISF001_009</name>
</gene>
<accession>A0A2D1GPZ4</accession>
<proteinExistence type="predicted"/>
<dbReference type="Proteomes" id="UP000228981">
    <property type="component" value="Segment"/>
</dbReference>
<keyword evidence="2" id="KW-1185">Reference proteome</keyword>